<organism evidence="3 4">
    <name type="scientific">Vigna angularis var. angularis</name>
    <dbReference type="NCBI Taxonomy" id="157739"/>
    <lineage>
        <taxon>Eukaryota</taxon>
        <taxon>Viridiplantae</taxon>
        <taxon>Streptophyta</taxon>
        <taxon>Embryophyta</taxon>
        <taxon>Tracheophyta</taxon>
        <taxon>Spermatophyta</taxon>
        <taxon>Magnoliopsida</taxon>
        <taxon>eudicotyledons</taxon>
        <taxon>Gunneridae</taxon>
        <taxon>Pentapetalae</taxon>
        <taxon>rosids</taxon>
        <taxon>fabids</taxon>
        <taxon>Fabales</taxon>
        <taxon>Fabaceae</taxon>
        <taxon>Papilionoideae</taxon>
        <taxon>50 kb inversion clade</taxon>
        <taxon>NPAAA clade</taxon>
        <taxon>indigoferoid/millettioid clade</taxon>
        <taxon>Phaseoleae</taxon>
        <taxon>Vigna</taxon>
    </lineage>
</organism>
<protein>
    <submittedName>
        <fullName evidence="3">Uncharacterized protein</fullName>
    </submittedName>
</protein>
<dbReference type="Proteomes" id="UP000291084">
    <property type="component" value="Chromosome 6"/>
</dbReference>
<gene>
    <name evidence="3" type="primary">Vigan.07G240300</name>
    <name evidence="2" type="synonym">Vigan.06G160300</name>
    <name evidence="2" type="ORF">VIGAN_06160300</name>
    <name evidence="3" type="ORF">VIGAN_07240300</name>
</gene>
<dbReference type="EMBL" id="AP015039">
    <property type="protein sequence ID" value="BAT90370.1"/>
    <property type="molecule type" value="Genomic_DNA"/>
</dbReference>
<proteinExistence type="predicted"/>
<feature type="compositionally biased region" description="Basic and acidic residues" evidence="1">
    <location>
        <begin position="10"/>
        <end position="28"/>
    </location>
</feature>
<reference evidence="3 4" key="1">
    <citation type="journal article" date="2015" name="Sci. Rep.">
        <title>The power of single molecule real-time sequencing technology in the de novo assembly of a eukaryotic genome.</title>
        <authorList>
            <person name="Sakai H."/>
            <person name="Naito K."/>
            <person name="Ogiso-Tanaka E."/>
            <person name="Takahashi Y."/>
            <person name="Iseki K."/>
            <person name="Muto C."/>
            <person name="Satou K."/>
            <person name="Teruya K."/>
            <person name="Shiroma A."/>
            <person name="Shimoji M."/>
            <person name="Hirano T."/>
            <person name="Itoh T."/>
            <person name="Kaga A."/>
            <person name="Tomooka N."/>
        </authorList>
    </citation>
    <scope>NUCLEOTIDE SEQUENCE [LARGE SCALE GENOMIC DNA]</scope>
    <source>
        <strain evidence="4">cv. Shumari</strain>
    </source>
</reference>
<evidence type="ECO:0000256" key="1">
    <source>
        <dbReference type="SAM" id="MobiDB-lite"/>
    </source>
</evidence>
<name>A0A0S3SKY3_PHAAN</name>
<dbReference type="AlphaFoldDB" id="A0A0S3SKY3"/>
<dbReference type="Proteomes" id="UP000291084">
    <property type="component" value="Chromosome 7"/>
</dbReference>
<keyword evidence="4" id="KW-1185">Reference proteome</keyword>
<evidence type="ECO:0000313" key="4">
    <source>
        <dbReference type="Proteomes" id="UP000291084"/>
    </source>
</evidence>
<evidence type="ECO:0000313" key="2">
    <source>
        <dbReference type="EMBL" id="BAT90370.1"/>
    </source>
</evidence>
<feature type="region of interest" description="Disordered" evidence="1">
    <location>
        <begin position="1"/>
        <end position="37"/>
    </location>
</feature>
<sequence length="90" mass="10508">MACTLTPQENNKHIQHGPEEENRKERGCTHSRSGTDNCHLQKCRKNSCTLAATLVQEFSEKRSGEIIFVREVENKRRWTARSREILQQQL</sequence>
<evidence type="ECO:0000313" key="3">
    <source>
        <dbReference type="EMBL" id="BAT93441.1"/>
    </source>
</evidence>
<dbReference type="EMBL" id="AP015040">
    <property type="protein sequence ID" value="BAT93441.1"/>
    <property type="molecule type" value="Genomic_DNA"/>
</dbReference>
<accession>A0A0S3SKY3</accession>